<keyword evidence="2" id="KW-0804">Transcription</keyword>
<keyword evidence="5" id="KW-1185">Reference proteome</keyword>
<name>A0ABS4QG21_9NOCA</name>
<dbReference type="Pfam" id="PF03861">
    <property type="entry name" value="ANTAR"/>
    <property type="match status" value="1"/>
</dbReference>
<dbReference type="InterPro" id="IPR029016">
    <property type="entry name" value="GAF-like_dom_sf"/>
</dbReference>
<dbReference type="Proteomes" id="UP001519325">
    <property type="component" value="Unassembled WGS sequence"/>
</dbReference>
<sequence>MSDSELLVTALARLARLMAADDVAAVLEHVLVSATDLLHLSGATVLRVWDEAGQSEGHPASISASTESLAELARSQLDAARGPALEAMRHGEAVTVTEIGKYLDVWPEYASAAERHGMSSVASTPLRHDDLSFGALCIYSAERRDWAPPDLSVGELLAELTAGHLVTVDRLREKQQLADQLQHALDARIVIEQAKGVIANARNITPDAAYKLIRTHARRNRISVQAVATGIVELRLRI</sequence>
<feature type="domain" description="ANTAR" evidence="3">
    <location>
        <begin position="171"/>
        <end position="232"/>
    </location>
</feature>
<dbReference type="Pfam" id="PF13185">
    <property type="entry name" value="GAF_2"/>
    <property type="match status" value="1"/>
</dbReference>
<proteinExistence type="predicted"/>
<dbReference type="InterPro" id="IPR005561">
    <property type="entry name" value="ANTAR"/>
</dbReference>
<dbReference type="Gene3D" id="3.30.450.40">
    <property type="match status" value="1"/>
</dbReference>
<dbReference type="EMBL" id="JAGGMR010000001">
    <property type="protein sequence ID" value="MBP2190100.1"/>
    <property type="molecule type" value="Genomic_DNA"/>
</dbReference>
<dbReference type="SUPFAM" id="SSF55781">
    <property type="entry name" value="GAF domain-like"/>
    <property type="match status" value="1"/>
</dbReference>
<dbReference type="InterPro" id="IPR036388">
    <property type="entry name" value="WH-like_DNA-bd_sf"/>
</dbReference>
<keyword evidence="1" id="KW-0805">Transcription regulation</keyword>
<evidence type="ECO:0000259" key="3">
    <source>
        <dbReference type="PROSITE" id="PS50921"/>
    </source>
</evidence>
<comment type="caution">
    <text evidence="4">The sequence shown here is derived from an EMBL/GenBank/DDBJ whole genome shotgun (WGS) entry which is preliminary data.</text>
</comment>
<reference evidence="4 5" key="1">
    <citation type="submission" date="2021-03" db="EMBL/GenBank/DDBJ databases">
        <title>Sequencing the genomes of 1000 actinobacteria strains.</title>
        <authorList>
            <person name="Klenk H.-P."/>
        </authorList>
    </citation>
    <scope>NUCLEOTIDE SEQUENCE [LARGE SCALE GENOMIC DNA]</scope>
    <source>
        <strain evidence="4 5">DSM 45516</strain>
    </source>
</reference>
<organism evidence="4 5">
    <name type="scientific">Nocardia goodfellowii</name>
    <dbReference type="NCBI Taxonomy" id="882446"/>
    <lineage>
        <taxon>Bacteria</taxon>
        <taxon>Bacillati</taxon>
        <taxon>Actinomycetota</taxon>
        <taxon>Actinomycetes</taxon>
        <taxon>Mycobacteriales</taxon>
        <taxon>Nocardiaceae</taxon>
        <taxon>Nocardia</taxon>
    </lineage>
</organism>
<evidence type="ECO:0000313" key="4">
    <source>
        <dbReference type="EMBL" id="MBP2190100.1"/>
    </source>
</evidence>
<protein>
    <submittedName>
        <fullName evidence="4">GAF domain-containing protein</fullName>
    </submittedName>
</protein>
<dbReference type="RefSeq" id="WP_209889747.1">
    <property type="nucleotide sequence ID" value="NZ_JAGGMR010000001.1"/>
</dbReference>
<evidence type="ECO:0000313" key="5">
    <source>
        <dbReference type="Proteomes" id="UP001519325"/>
    </source>
</evidence>
<evidence type="ECO:0000256" key="1">
    <source>
        <dbReference type="ARBA" id="ARBA00023015"/>
    </source>
</evidence>
<dbReference type="InterPro" id="IPR003018">
    <property type="entry name" value="GAF"/>
</dbReference>
<gene>
    <name evidence="4" type="ORF">BJ987_003001</name>
</gene>
<dbReference type="SMART" id="SM01012">
    <property type="entry name" value="ANTAR"/>
    <property type="match status" value="1"/>
</dbReference>
<dbReference type="Gene3D" id="1.10.10.10">
    <property type="entry name" value="Winged helix-like DNA-binding domain superfamily/Winged helix DNA-binding domain"/>
    <property type="match status" value="1"/>
</dbReference>
<accession>A0ABS4QG21</accession>
<dbReference type="PROSITE" id="PS50921">
    <property type="entry name" value="ANTAR"/>
    <property type="match status" value="1"/>
</dbReference>
<evidence type="ECO:0000256" key="2">
    <source>
        <dbReference type="ARBA" id="ARBA00023163"/>
    </source>
</evidence>